<dbReference type="EMBL" id="CP059733">
    <property type="protein sequence ID" value="WDE07701.1"/>
    <property type="molecule type" value="Genomic_DNA"/>
</dbReference>
<dbReference type="Proteomes" id="UP000032352">
    <property type="component" value="Chromosome"/>
</dbReference>
<evidence type="ECO:0000259" key="1">
    <source>
        <dbReference type="Pfam" id="PF10026"/>
    </source>
</evidence>
<dbReference type="KEGG" id="tvd:SG34_012860"/>
<dbReference type="RefSeq" id="WP_161797927.1">
    <property type="nucleotide sequence ID" value="NZ_CP059733.1"/>
</dbReference>
<feature type="domain" description="DUF2268" evidence="1">
    <location>
        <begin position="81"/>
        <end position="241"/>
    </location>
</feature>
<name>A0AAE9Z6J2_9GAMM</name>
<evidence type="ECO:0000313" key="2">
    <source>
        <dbReference type="EMBL" id="WDE07701.1"/>
    </source>
</evidence>
<accession>A0AAE9Z6J2</accession>
<organism evidence="2 3">
    <name type="scientific">Thalassomonas viridans</name>
    <dbReference type="NCBI Taxonomy" id="137584"/>
    <lineage>
        <taxon>Bacteria</taxon>
        <taxon>Pseudomonadati</taxon>
        <taxon>Pseudomonadota</taxon>
        <taxon>Gammaproteobacteria</taxon>
        <taxon>Alteromonadales</taxon>
        <taxon>Colwelliaceae</taxon>
        <taxon>Thalassomonas</taxon>
    </lineage>
</organism>
<dbReference type="InterPro" id="IPR018728">
    <property type="entry name" value="DUF2268"/>
</dbReference>
<reference evidence="2 3" key="1">
    <citation type="journal article" date="2015" name="Genome Announc.">
        <title>Draft Genome Sequences of Marine Isolates of Thalassomonas viridans and Thalassomonas actiniarum.</title>
        <authorList>
            <person name="Olonade I."/>
            <person name="van Zyl L.J."/>
            <person name="Trindade M."/>
        </authorList>
    </citation>
    <scope>NUCLEOTIDE SEQUENCE [LARGE SCALE GENOMIC DNA]</scope>
    <source>
        <strain evidence="2 3">XOM25</strain>
    </source>
</reference>
<gene>
    <name evidence="2" type="ORF">SG34_012860</name>
</gene>
<proteinExistence type="predicted"/>
<dbReference type="AlphaFoldDB" id="A0AAE9Z6J2"/>
<protein>
    <recommendedName>
        <fullName evidence="1">DUF2268 domain-containing protein</fullName>
    </recommendedName>
</protein>
<dbReference type="Pfam" id="PF10026">
    <property type="entry name" value="DUF2268"/>
    <property type="match status" value="1"/>
</dbReference>
<reference evidence="2 3" key="2">
    <citation type="journal article" date="2022" name="Mar. Drugs">
        <title>Bioassay-Guided Fractionation Leads to the Detection of Cholic Acid Generated by the Rare Thalassomonas sp.</title>
        <authorList>
            <person name="Pheiffer F."/>
            <person name="Schneider Y.K."/>
            <person name="Hansen E.H."/>
            <person name="Andersen J.H."/>
            <person name="Isaksson J."/>
            <person name="Busche T."/>
            <person name="R C."/>
            <person name="Kalinowski J."/>
            <person name="Zyl L.V."/>
            <person name="Trindade M."/>
        </authorList>
    </citation>
    <scope>NUCLEOTIDE SEQUENCE [LARGE SCALE GENOMIC DNA]</scope>
    <source>
        <strain evidence="2 3">XOM25</strain>
    </source>
</reference>
<sequence>MNSKALSPQLLKSRYLNHDTPGLRIFKARIKNEQSLAQAVDKHNKLYERAINVCLPAALDVSDQANDIIEQVGAYLGTANDIPVSIIFAANNTGGTANAGGIALALEVICQQAETPEQAREVILSYIAHETVHVFQYRLSKRKDFNFTLLELSLIEGAADFIANEATGHGDILEMDRSHYGKLHEARLWAEFSPVMNQMKYAPWMYSVPEDGRPNDLGYWVGKQIAAAYVRQSQNKASALHKLLVLEDAVEIVEESGYNPKQLK</sequence>
<keyword evidence="3" id="KW-1185">Reference proteome</keyword>
<evidence type="ECO:0000313" key="3">
    <source>
        <dbReference type="Proteomes" id="UP000032352"/>
    </source>
</evidence>